<dbReference type="EMBL" id="LODT01000051">
    <property type="protein sequence ID" value="KYQ88347.1"/>
    <property type="molecule type" value="Genomic_DNA"/>
</dbReference>
<comment type="caution">
    <text evidence="1">The sequence shown here is derived from an EMBL/GenBank/DDBJ whole genome shotgun (WGS) entry which is preliminary data.</text>
</comment>
<evidence type="ECO:0000313" key="2">
    <source>
        <dbReference type="Proteomes" id="UP000076078"/>
    </source>
</evidence>
<evidence type="ECO:0000313" key="1">
    <source>
        <dbReference type="EMBL" id="KYQ88347.1"/>
    </source>
</evidence>
<dbReference type="Proteomes" id="UP000076078">
    <property type="component" value="Unassembled WGS sequence"/>
</dbReference>
<reference evidence="1 2" key="1">
    <citation type="submission" date="2015-12" db="EMBL/GenBank/DDBJ databases">
        <title>Dictyostelia acquired genes for synthesis and detection of signals that induce cell-type specialization by lateral gene transfer from prokaryotes.</title>
        <authorList>
            <person name="Gloeckner G."/>
            <person name="Schaap P."/>
        </authorList>
    </citation>
    <scope>NUCLEOTIDE SEQUENCE [LARGE SCALE GENOMIC DNA]</scope>
    <source>
        <strain evidence="1 2">TK</strain>
    </source>
</reference>
<sequence length="669" mass="76469">MSIVLLPHTVVSNILESTLLLANKEYKKLHVFLKRYSAVCKDWKEKIVVNMPIDVVMDFEIPSELNEFVKIFSYYNLKNLNVQCRIHKAEETLYSEKLFTMINYAVVPDMAHNLLDFINRIDRLVLRKLYCILYDPPNAESTAKSLTSLPSIYDSDGTLYQKFSNLKEIIISNNISGDTNTQYLLDFMWSLSVNITKISVDISFKISEFHFRSELEKQLTHLSLFCDLTIENILYFLTDLPALKHLELKANTAQNQEENNVEGKQQQQALNLQDILYSLSQNKTVVNFILSFGHSNSEPRGQVPLSSIIHLLNHNTTLKVFTLKCKTIIKDLLNIAGNETGTILSDLENLSLVETNNNNSSIKWPCFINNQTIHSFLVYSETVETSHLLSLWNGQSRVESIDFTVGERTVSRVHTLNVRDHLAGLFYLRIHSQEPQTISPVSSFYESYPPIITANGGHISSSQLSLGDDTRYSGIFEVASEIIALNAKRLVDLKILNDSNSLHTKDYLEWGHKISDSLVLNNNLLILHIGYLMFPELLLILQKSKLTTLTVVVLGGLWDITQFTETICENKYLESIYIPSISVKDSKSREKPSTFMENFIKIFTDNQCLHSLRIKSPLTPMDIPLSNYRESLKIALKNNKKIIYIDSLNQEMNTFITSVIIENRSTKKN</sequence>
<dbReference type="InParanoid" id="A0A151Z349"/>
<organism evidence="1 2">
    <name type="scientific">Tieghemostelium lacteum</name>
    <name type="common">Slime mold</name>
    <name type="synonym">Dictyostelium lacteum</name>
    <dbReference type="NCBI Taxonomy" id="361077"/>
    <lineage>
        <taxon>Eukaryota</taxon>
        <taxon>Amoebozoa</taxon>
        <taxon>Evosea</taxon>
        <taxon>Eumycetozoa</taxon>
        <taxon>Dictyostelia</taxon>
        <taxon>Dictyosteliales</taxon>
        <taxon>Raperosteliaceae</taxon>
        <taxon>Tieghemostelium</taxon>
    </lineage>
</organism>
<protein>
    <submittedName>
        <fullName evidence="1">Uncharacterized protein</fullName>
    </submittedName>
</protein>
<proteinExistence type="predicted"/>
<dbReference type="AlphaFoldDB" id="A0A151Z349"/>
<name>A0A151Z349_TIELA</name>
<keyword evidence="2" id="KW-1185">Reference proteome</keyword>
<gene>
    <name evidence="1" type="ORF">DLAC_11047</name>
</gene>
<accession>A0A151Z349</accession>